<evidence type="ECO:0000256" key="1">
    <source>
        <dbReference type="SAM" id="MobiDB-lite"/>
    </source>
</evidence>
<feature type="chain" id="PRO_5014714518" evidence="2">
    <location>
        <begin position="29"/>
        <end position="1299"/>
    </location>
</feature>
<dbReference type="EMBL" id="PEZX01000015">
    <property type="protein sequence ID" value="PIS07119.1"/>
    <property type="molecule type" value="Genomic_DNA"/>
</dbReference>
<dbReference type="Proteomes" id="UP000231162">
    <property type="component" value="Unassembled WGS sequence"/>
</dbReference>
<proteinExistence type="predicted"/>
<accession>A0A2M6R9D0</accession>
<keyword evidence="2" id="KW-0732">Signal</keyword>
<comment type="caution">
    <text evidence="3">The sequence shown here is derived from an EMBL/GenBank/DDBJ whole genome shotgun (WGS) entry which is preliminary data.</text>
</comment>
<protein>
    <submittedName>
        <fullName evidence="3">Uncharacterized protein</fullName>
    </submittedName>
</protein>
<evidence type="ECO:0000313" key="4">
    <source>
        <dbReference type="Proteomes" id="UP000231162"/>
    </source>
</evidence>
<feature type="region of interest" description="Disordered" evidence="1">
    <location>
        <begin position="32"/>
        <end position="54"/>
    </location>
</feature>
<name>A0A2M6R9D0_9BACT</name>
<reference evidence="4" key="1">
    <citation type="submission" date="2017-09" db="EMBL/GenBank/DDBJ databases">
        <title>Depth-based differentiation of microbial function through sediment-hosted aquifers and enrichment of novel symbionts in the deep terrestrial subsurface.</title>
        <authorList>
            <person name="Probst A.J."/>
            <person name="Ladd B."/>
            <person name="Jarett J.K."/>
            <person name="Geller-Mcgrath D.E."/>
            <person name="Sieber C.M.K."/>
            <person name="Emerson J.B."/>
            <person name="Anantharaman K."/>
            <person name="Thomas B.C."/>
            <person name="Malmstrom R."/>
            <person name="Stieglmeier M."/>
            <person name="Klingl A."/>
            <person name="Woyke T."/>
            <person name="Ryan C.M."/>
            <person name="Banfield J.F."/>
        </authorList>
    </citation>
    <scope>NUCLEOTIDE SEQUENCE [LARGE SCALE GENOMIC DNA]</scope>
</reference>
<feature type="signal peptide" evidence="2">
    <location>
        <begin position="1"/>
        <end position="28"/>
    </location>
</feature>
<evidence type="ECO:0000313" key="3">
    <source>
        <dbReference type="EMBL" id="PIS07119.1"/>
    </source>
</evidence>
<evidence type="ECO:0000256" key="2">
    <source>
        <dbReference type="SAM" id="SignalP"/>
    </source>
</evidence>
<gene>
    <name evidence="3" type="ORF">COT79_00920</name>
</gene>
<sequence length="1299" mass="137971">MTQRKYWRSFIVFLTAGMLFMNPLIVFAQTTTSDTSGEGEQVEQDTGGDENDLVIPPVATGGEWEKPALKMSGIDLGAIMQGKVDARVPKLLLYLTSKKDDGGAGHWYIRVQRVIKNYRGKKDLSKETDYDALSDSSGVQLDPNESAHAEDIAQALDISEIDTYQCVIKGKPGEEDKKTPPMPILVKWQDKAPGTTVGDEGGGGGFHGDNLFDLGASFFSSGLLTGLSDNADFTIGDYLPTDNSIMGAITGMGQAALKDELGIPFPTQGTLGDTLTAMGAQVMADQTGLPAETFSGSNKNEWLGNIVKGSITKELKLPDGSLQGDSIDAWVESTGKRVIEHDLMLREGILDSIPTTGGINALAQAKFETIADLPGGALTTLKDGVIQSTGQSIVPLLANASHIDERLGIPVGSTQALAQGKTSVKDFTTKVAEPIKADYITRFSQWDRSNPIIAPTLTSVKPTDFPEWKGPDKAWGIPSGALENLLANKPQLFYRMTGADRLAQVFGLPKDDADNLVRNTKFGPVKSIDVAKGHGNPASITSEDWVKLFKGTDQDRQEIFERVGNDIFTTKIAPNVKSNLYFDFTKKNLQSVFDGNGDISAYALQLGGSALDSSFDIPDNTFVNALKANPSNPIEAVDTAIITSITDTLNMDTGLSSQYALPGGYQITDDDVKGLFQGQATALFNKLGGKEYDASIQALPGNSFDYAQGKLSASSLFGNAGIYRVALGLGLKQTDPKLRDNGVTGGADARGTYLAKIISDNASRINQPFLEYTFNADADLSKIYMFNFEDVQKSLQNITKDAKNAVGNASLLLAESVSAASGFPSGTLTSVLLSPQNASKIMIDTGISMLSRAIGLEDPESPFGENKLLQTYLNPEKFIDFGSFTPMFGDPSMNMKSINAAANTAIQGLTGSIATATGITNIDHAASFLTGDTSTGITAWGLSLFAKNTNEGLTNPAALIDYDTIAKSVFGDAGALATTTSDATKNFASNAKIAEENTIDGYVNASVRETMGDFKDIANAKVLDAGLIKKDPNIPVGFSAAMLMGTDDQRSAVLGEYVKNAGFTDAALGDTLGFDVPGGTVDGLLKGVTTGDFGDVLSTENISSMAFSFADSEFGFEAGTTSQLSDIFSGKEDMSSMFASGDIGSTEMQQNQTMMAIQAADMITGGAISDVTSSVDDSLGLPAGTTMAVVVFLVTGDPTQLINIALGEIFGWGKMECPDLKKLAQGKVHDLLNEVTQYALDEQKNNSDRPVIPSQIMTWRDEDIKGLLPLSEKLFGPGGRRSKGGVVKGLNPDYIHIGF</sequence>
<feature type="compositionally biased region" description="Acidic residues" evidence="1">
    <location>
        <begin position="40"/>
        <end position="52"/>
    </location>
</feature>
<organism evidence="3 4">
    <name type="scientific">Candidatus Berkelbacteria bacterium CG10_big_fil_rev_8_21_14_0_10_43_14</name>
    <dbReference type="NCBI Taxonomy" id="1974515"/>
    <lineage>
        <taxon>Bacteria</taxon>
        <taxon>Candidatus Berkelbacteria</taxon>
    </lineage>
</organism>